<protein>
    <submittedName>
        <fullName evidence="3">DUF1016 family protein</fullName>
    </submittedName>
</protein>
<dbReference type="PANTHER" id="PTHR30547:SF0">
    <property type="entry name" value="BLR8175 PROTEIN"/>
    <property type="match status" value="1"/>
</dbReference>
<dbReference type="InterPro" id="IPR041527">
    <property type="entry name" value="YhcG_N"/>
</dbReference>
<reference evidence="3 4" key="1">
    <citation type="submission" date="2020-08" db="EMBL/GenBank/DDBJ databases">
        <title>Genome public.</title>
        <authorList>
            <person name="Liu C."/>
            <person name="Sun Q."/>
        </authorList>
    </citation>
    <scope>NUCLEOTIDE SEQUENCE [LARGE SCALE GENOMIC DNA]</scope>
    <source>
        <strain evidence="3 4">NSJ-56</strain>
    </source>
</reference>
<sequence length="383" mass="44512">MEENHKLETVYNAAVQIIKTAILRSQYQAAKLVNKEQLGLYWGIGKYVSLNSRDKFWGTGAIEAISQRLQKELPGLRGFSAQHIRKMRQFYEEWSSVLKCSPMASKFANLEDKILNPIEIDSNTLLMIDCSPLASNLNMEEFFSISFTHHMEIIHKTSTIEERAFYIHQTVVNCWNKYTLRVHLEANDYRHQGAMPNNFVNTIPDVQQSVKAISMFKDEYLLDFINVENLDERDKEDIDERIVENAIVQNIKKFIMTFGQDFSFIGNQYHIEVCGHDVFIDLLFFNRELNSLVAVELKYSEFRPIHLGQLHLYLQALDDYVRKPHENPSIGIILCKGVDRNFVEYAVRDFNKPLGVATYKTANDMPDELRKALPDMDELKKLL</sequence>
<dbReference type="InterPro" id="IPR011856">
    <property type="entry name" value="tRNA_endonuc-like_dom_sf"/>
</dbReference>
<evidence type="ECO:0000259" key="2">
    <source>
        <dbReference type="Pfam" id="PF17761"/>
    </source>
</evidence>
<evidence type="ECO:0000259" key="1">
    <source>
        <dbReference type="Pfam" id="PF06250"/>
    </source>
</evidence>
<comment type="caution">
    <text evidence="3">The sequence shown here is derived from an EMBL/GenBank/DDBJ whole genome shotgun (WGS) entry which is preliminary data.</text>
</comment>
<keyword evidence="4" id="KW-1185">Reference proteome</keyword>
<feature type="domain" description="YhcG PDDEXK nuclease" evidence="1">
    <location>
        <begin position="215"/>
        <end position="374"/>
    </location>
</feature>
<dbReference type="Gene3D" id="3.40.1350.10">
    <property type="match status" value="1"/>
</dbReference>
<accession>A0ABR7CVI8</accession>
<dbReference type="PANTHER" id="PTHR30547">
    <property type="entry name" value="UNCHARACTERIZED PROTEIN YHCG-RELATED"/>
    <property type="match status" value="1"/>
</dbReference>
<evidence type="ECO:0000313" key="4">
    <source>
        <dbReference type="Proteomes" id="UP000646484"/>
    </source>
</evidence>
<proteinExistence type="predicted"/>
<dbReference type="Proteomes" id="UP000646484">
    <property type="component" value="Unassembled WGS sequence"/>
</dbReference>
<evidence type="ECO:0000313" key="3">
    <source>
        <dbReference type="EMBL" id="MBC5619697.1"/>
    </source>
</evidence>
<dbReference type="InterPro" id="IPR053148">
    <property type="entry name" value="PD-DEXK-like_domain"/>
</dbReference>
<organism evidence="3 4">
    <name type="scientific">Butyricimonas hominis</name>
    <dbReference type="NCBI Taxonomy" id="2763032"/>
    <lineage>
        <taxon>Bacteria</taxon>
        <taxon>Pseudomonadati</taxon>
        <taxon>Bacteroidota</taxon>
        <taxon>Bacteroidia</taxon>
        <taxon>Bacteroidales</taxon>
        <taxon>Odoribacteraceae</taxon>
        <taxon>Butyricimonas</taxon>
    </lineage>
</organism>
<gene>
    <name evidence="3" type="ORF">H8S64_01140</name>
</gene>
<dbReference type="Pfam" id="PF17761">
    <property type="entry name" value="DUF1016_N"/>
    <property type="match status" value="1"/>
</dbReference>
<dbReference type="EMBL" id="JACOOH010000001">
    <property type="protein sequence ID" value="MBC5619697.1"/>
    <property type="molecule type" value="Genomic_DNA"/>
</dbReference>
<name>A0ABR7CVI8_9BACT</name>
<dbReference type="RefSeq" id="WP_186974619.1">
    <property type="nucleotide sequence ID" value="NZ_JACOOH010000001.1"/>
</dbReference>
<feature type="domain" description="YhcG N-terminal" evidence="2">
    <location>
        <begin position="18"/>
        <end position="190"/>
    </location>
</feature>
<dbReference type="Pfam" id="PF06250">
    <property type="entry name" value="YhcG_C"/>
    <property type="match status" value="1"/>
</dbReference>
<dbReference type="InterPro" id="IPR009362">
    <property type="entry name" value="YhcG_C"/>
</dbReference>